<organism evidence="1 2">
    <name type="scientific">Zarea fungicola</name>
    <dbReference type="NCBI Taxonomy" id="93591"/>
    <lineage>
        <taxon>Eukaryota</taxon>
        <taxon>Fungi</taxon>
        <taxon>Dikarya</taxon>
        <taxon>Ascomycota</taxon>
        <taxon>Pezizomycotina</taxon>
        <taxon>Sordariomycetes</taxon>
        <taxon>Hypocreomycetidae</taxon>
        <taxon>Hypocreales</taxon>
        <taxon>Cordycipitaceae</taxon>
        <taxon>Zarea</taxon>
    </lineage>
</organism>
<name>A0ACC1N6Y9_9HYPO</name>
<dbReference type="EMBL" id="JANJQO010000860">
    <property type="protein sequence ID" value="KAJ2974208.1"/>
    <property type="molecule type" value="Genomic_DNA"/>
</dbReference>
<evidence type="ECO:0000313" key="2">
    <source>
        <dbReference type="Proteomes" id="UP001143910"/>
    </source>
</evidence>
<gene>
    <name evidence="1" type="ORF">NQ176_g6176</name>
</gene>
<proteinExistence type="predicted"/>
<protein>
    <submittedName>
        <fullName evidence="1">Uncharacterized protein</fullName>
    </submittedName>
</protein>
<dbReference type="Proteomes" id="UP001143910">
    <property type="component" value="Unassembled WGS sequence"/>
</dbReference>
<accession>A0ACC1N6Y9</accession>
<comment type="caution">
    <text evidence="1">The sequence shown here is derived from an EMBL/GenBank/DDBJ whole genome shotgun (WGS) entry which is preliminary data.</text>
</comment>
<evidence type="ECO:0000313" key="1">
    <source>
        <dbReference type="EMBL" id="KAJ2974208.1"/>
    </source>
</evidence>
<sequence length="161" mass="18203">MVDEQTQHDRDRLRFNGESKSLEISMSGQNQAPTLTSHQYLLFGKVTVKVKAAKGSGLVTTVVLKSDSGDEIDWAVADGGKTKQEMLGAFENQAQSNYYYNGQPLFNTYNTTYSLASSSFDEFHTYTVEWTDEFLRFSIDGAERRTWRPGQARCVGSREFQ</sequence>
<reference evidence="1" key="1">
    <citation type="submission" date="2022-08" db="EMBL/GenBank/DDBJ databases">
        <title>Genome Sequence of Lecanicillium fungicola.</title>
        <authorList>
            <person name="Buettner E."/>
        </authorList>
    </citation>
    <scope>NUCLEOTIDE SEQUENCE</scope>
    <source>
        <strain evidence="1">Babe33</strain>
    </source>
</reference>
<keyword evidence="2" id="KW-1185">Reference proteome</keyword>